<dbReference type="GO" id="GO:0019805">
    <property type="term" value="P:quinolinate biosynthetic process"/>
    <property type="evidence" value="ECO:0007669"/>
    <property type="project" value="UniProtKB-UniRule"/>
</dbReference>
<dbReference type="RefSeq" id="WP_007107193.1">
    <property type="nucleotide sequence ID" value="NZ_BAER01000133.1"/>
</dbReference>
<feature type="binding site" evidence="4">
    <location>
        <position position="199"/>
    </location>
    <ligand>
        <name>pyridoxal 5'-phosphate</name>
        <dbReference type="ChEBI" id="CHEBI:597326"/>
    </ligand>
</feature>
<dbReference type="HAMAP" id="MF_01970">
    <property type="entry name" value="Kynureninase"/>
    <property type="match status" value="1"/>
</dbReference>
<dbReference type="EMBL" id="BAER01000133">
    <property type="protein sequence ID" value="GAC35431.1"/>
    <property type="molecule type" value="Genomic_DNA"/>
</dbReference>
<evidence type="ECO:0000256" key="3">
    <source>
        <dbReference type="ARBA" id="ARBA00022898"/>
    </source>
</evidence>
<comment type="pathway">
    <text evidence="4 6">Cofactor biosynthesis; NAD(+) biosynthesis; quinolinate from L-kynurenine: step 2/3.</text>
</comment>
<dbReference type="InterPro" id="IPR015424">
    <property type="entry name" value="PyrdxlP-dep_Trfase"/>
</dbReference>
<dbReference type="GO" id="GO:0030170">
    <property type="term" value="F:pyridoxal phosphate binding"/>
    <property type="evidence" value="ECO:0007669"/>
    <property type="project" value="UniProtKB-UniRule"/>
</dbReference>
<feature type="binding site" evidence="4">
    <location>
        <position position="280"/>
    </location>
    <ligand>
        <name>pyridoxal 5'-phosphate</name>
        <dbReference type="ChEBI" id="CHEBI:597326"/>
    </ligand>
</feature>
<evidence type="ECO:0000256" key="1">
    <source>
        <dbReference type="ARBA" id="ARBA00022642"/>
    </source>
</evidence>
<feature type="binding site" evidence="4">
    <location>
        <position position="100"/>
    </location>
    <ligand>
        <name>pyridoxal 5'-phosphate</name>
        <dbReference type="ChEBI" id="CHEBI:597326"/>
    </ligand>
</feature>
<dbReference type="NCBIfam" id="TIGR01814">
    <property type="entry name" value="kynureninase"/>
    <property type="match status" value="1"/>
</dbReference>
<feature type="binding site" evidence="4">
    <location>
        <position position="254"/>
    </location>
    <ligand>
        <name>pyridoxal 5'-phosphate</name>
        <dbReference type="ChEBI" id="CHEBI:597326"/>
    </ligand>
</feature>
<feature type="binding site" evidence="4">
    <location>
        <position position="99"/>
    </location>
    <ligand>
        <name>pyridoxal 5'-phosphate</name>
        <dbReference type="ChEBI" id="CHEBI:597326"/>
    </ligand>
</feature>
<dbReference type="Proteomes" id="UP000006322">
    <property type="component" value="Unassembled WGS sequence"/>
</dbReference>
<evidence type="ECO:0000256" key="4">
    <source>
        <dbReference type="HAMAP-Rule" id="MF_01970"/>
    </source>
</evidence>
<dbReference type="AlphaFoldDB" id="K6ZHD6"/>
<dbReference type="GO" id="GO:0005737">
    <property type="term" value="C:cytoplasm"/>
    <property type="evidence" value="ECO:0007669"/>
    <property type="project" value="UniProtKB-UniRule"/>
</dbReference>
<comment type="function">
    <text evidence="4 6">Catalyzes the cleavage of L-kynurenine (L-Kyn) and L-3-hydroxykynurenine (L-3OHKyn) into anthranilic acid (AA) and 3-hydroxyanthranilic acid (3-OHAA), respectively.</text>
</comment>
<evidence type="ECO:0000256" key="6">
    <source>
        <dbReference type="PIRNR" id="PIRNR038800"/>
    </source>
</evidence>
<evidence type="ECO:0000256" key="5">
    <source>
        <dbReference type="NCBIfam" id="TIGR01814"/>
    </source>
</evidence>
<dbReference type="UniPathway" id="UPA00253">
    <property type="reaction ID" value="UER00329"/>
</dbReference>
<dbReference type="GO" id="GO:0043420">
    <property type="term" value="P:anthranilate metabolic process"/>
    <property type="evidence" value="ECO:0007669"/>
    <property type="project" value="TreeGrafter"/>
</dbReference>
<dbReference type="SUPFAM" id="SSF53383">
    <property type="entry name" value="PLP-dependent transferases"/>
    <property type="match status" value="1"/>
</dbReference>
<dbReference type="Gene3D" id="3.90.1150.10">
    <property type="entry name" value="Aspartate Aminotransferase, domain 1"/>
    <property type="match status" value="1"/>
</dbReference>
<keyword evidence="3 4" id="KW-0663">Pyridoxal phosphate</keyword>
<dbReference type="GO" id="GO:0097053">
    <property type="term" value="P:L-kynurenine catabolic process"/>
    <property type="evidence" value="ECO:0007669"/>
    <property type="project" value="UniProtKB-UniRule"/>
</dbReference>
<dbReference type="GO" id="GO:0019441">
    <property type="term" value="P:L-tryptophan catabolic process to kynurenine"/>
    <property type="evidence" value="ECO:0007669"/>
    <property type="project" value="TreeGrafter"/>
</dbReference>
<feature type="binding site" evidence="4">
    <location>
        <position position="224"/>
    </location>
    <ligand>
        <name>pyridoxal 5'-phosphate</name>
        <dbReference type="ChEBI" id="CHEBI:597326"/>
    </ligand>
</feature>
<comment type="caution">
    <text evidence="7">The sequence shown here is derived from an EMBL/GenBank/DDBJ whole genome shotgun (WGS) entry which is preliminary data.</text>
</comment>
<comment type="cofactor">
    <cofactor evidence="4 6">
        <name>pyridoxal 5'-phosphate</name>
        <dbReference type="ChEBI" id="CHEBI:597326"/>
    </cofactor>
</comment>
<proteinExistence type="inferred from homology"/>
<comment type="similarity">
    <text evidence="4 6">Belongs to the kynureninase family.</text>
</comment>
<dbReference type="PIRSF" id="PIRSF038800">
    <property type="entry name" value="KYNU"/>
    <property type="match status" value="1"/>
</dbReference>
<evidence type="ECO:0000313" key="8">
    <source>
        <dbReference type="Proteomes" id="UP000006322"/>
    </source>
</evidence>
<dbReference type="OrthoDB" id="9812626at2"/>
<evidence type="ECO:0000313" key="7">
    <source>
        <dbReference type="EMBL" id="GAC35431.1"/>
    </source>
</evidence>
<dbReference type="InterPro" id="IPR015422">
    <property type="entry name" value="PyrdxlP-dep_Trfase_small"/>
</dbReference>
<dbReference type="GO" id="GO:0030429">
    <property type="term" value="F:kynureninase activity"/>
    <property type="evidence" value="ECO:0007669"/>
    <property type="project" value="UniProtKB-UniRule"/>
</dbReference>
<organism evidence="7 8">
    <name type="scientific">Paraglaciecola polaris LMG 21857</name>
    <dbReference type="NCBI Taxonomy" id="1129793"/>
    <lineage>
        <taxon>Bacteria</taxon>
        <taxon>Pseudomonadati</taxon>
        <taxon>Pseudomonadota</taxon>
        <taxon>Gammaproteobacteria</taxon>
        <taxon>Alteromonadales</taxon>
        <taxon>Alteromonadaceae</taxon>
        <taxon>Paraglaciecola</taxon>
    </lineage>
</organism>
<dbReference type="UniPathway" id="UPA00334">
    <property type="reaction ID" value="UER00455"/>
</dbReference>
<keyword evidence="2 4" id="KW-0378">Hydrolase</keyword>
<dbReference type="PANTHER" id="PTHR14084">
    <property type="entry name" value="KYNURENINASE"/>
    <property type="match status" value="1"/>
</dbReference>
<keyword evidence="1 4" id="KW-0662">Pyridine nucleotide biosynthesis</keyword>
<dbReference type="InterPro" id="IPR010111">
    <property type="entry name" value="Kynureninase"/>
</dbReference>
<dbReference type="Pfam" id="PF22580">
    <property type="entry name" value="KYNU_C"/>
    <property type="match status" value="1"/>
</dbReference>
<comment type="pathway">
    <text evidence="4 6">Amino-acid degradation; L-kynurenine degradation; L-alanine and anthranilate from L-kynurenine: step 1/1.</text>
</comment>
<name>K6ZHD6_9ALTE</name>
<sequence>MNVVSQAQIEQWDKSDPLGAKRLEFSLPKDVIYLDGNSLGAMPSVATEHAKHVLEQQWANDLIISWNKHKWIDLPLAVGEKIARLIGAASGQVICCDSTSINLFKVLSSAMALQKTRSVVLSLSGNFPTDLYMVEGLASVLGQDACKVKWVDEDILESALTTDVAVLMLTQVDFRSGRLLNMERLTNLAHQKGILVVWDLAHSAGALPIALDECQVDFAVGCGYKYLNGGPGAPAFLYVAKRHQKNVSQPLKGWMGHKRPFAFAGHYQPAEDINQYLCGTPNVISMSILEAALDVFADVNMHQLREKSVALSELFIALVQKEPQLNELSLASPIPAELRGSQLAFRHKHAHGICQALIKHGVIADFRAPDTLRFGFTPLYTRYQDIAKCVNILTNIISQKIYQHPEFNVQQKVT</sequence>
<gene>
    <name evidence="4 7" type="primary">kynU</name>
    <name evidence="7" type="ORF">GPLA_4556</name>
</gene>
<comment type="catalytic activity">
    <reaction evidence="6">
        <text>3-hydroxy-L-kynurenine + H2O = 3-hydroxyanthranilate + L-alanine + H(+)</text>
        <dbReference type="Rhea" id="RHEA:25143"/>
        <dbReference type="ChEBI" id="CHEBI:15377"/>
        <dbReference type="ChEBI" id="CHEBI:15378"/>
        <dbReference type="ChEBI" id="CHEBI:36559"/>
        <dbReference type="ChEBI" id="CHEBI:57972"/>
        <dbReference type="ChEBI" id="CHEBI:58125"/>
        <dbReference type="EC" id="3.7.1.3"/>
    </reaction>
</comment>
<dbReference type="InterPro" id="IPR015421">
    <property type="entry name" value="PyrdxlP-dep_Trfase_major"/>
</dbReference>
<keyword evidence="8" id="KW-1185">Reference proteome</keyword>
<dbReference type="GO" id="GO:0009435">
    <property type="term" value="P:NAD+ biosynthetic process"/>
    <property type="evidence" value="ECO:0007669"/>
    <property type="project" value="UniProtKB-UniRule"/>
</dbReference>
<accession>K6ZHD6</accession>
<comment type="subunit">
    <text evidence="4 6">Homodimer.</text>
</comment>
<dbReference type="EC" id="3.7.1.3" evidence="4 5"/>
<reference evidence="8" key="1">
    <citation type="journal article" date="2014" name="Environ. Microbiol.">
        <title>Comparative genomics of the marine bacterial genus Glaciecola reveals the high degree of genomic diversity and genomic characteristic for cold adaptation.</title>
        <authorList>
            <person name="Qin Q.L."/>
            <person name="Xie B.B."/>
            <person name="Yu Y."/>
            <person name="Shu Y.L."/>
            <person name="Rong J.C."/>
            <person name="Zhang Y.J."/>
            <person name="Zhao D.L."/>
            <person name="Chen X.L."/>
            <person name="Zhang X.Y."/>
            <person name="Chen B."/>
            <person name="Zhou B.C."/>
            <person name="Zhang Y.Z."/>
        </authorList>
    </citation>
    <scope>NUCLEOTIDE SEQUENCE [LARGE SCALE GENOMIC DNA]</scope>
    <source>
        <strain evidence="8">LMG 21857</strain>
    </source>
</reference>
<evidence type="ECO:0000256" key="2">
    <source>
        <dbReference type="ARBA" id="ARBA00022801"/>
    </source>
</evidence>
<dbReference type="PANTHER" id="PTHR14084:SF0">
    <property type="entry name" value="KYNURENINASE"/>
    <property type="match status" value="1"/>
</dbReference>
<feature type="binding site" evidence="4">
    <location>
        <position position="202"/>
    </location>
    <ligand>
        <name>pyridoxal 5'-phosphate</name>
        <dbReference type="ChEBI" id="CHEBI:597326"/>
    </ligand>
</feature>
<feature type="modified residue" description="N6-(pyridoxal phosphate)lysine" evidence="4">
    <location>
        <position position="225"/>
    </location>
</feature>
<feature type="binding site" evidence="4">
    <location>
        <begin position="127"/>
        <end position="130"/>
    </location>
    <ligand>
        <name>pyridoxal 5'-phosphate</name>
        <dbReference type="ChEBI" id="CHEBI:597326"/>
    </ligand>
</feature>
<protein>
    <recommendedName>
        <fullName evidence="4 5">Kynureninase</fullName>
        <ecNumber evidence="4 5">3.7.1.3</ecNumber>
    </recommendedName>
    <alternativeName>
        <fullName evidence="4">L-kynurenine hydrolase</fullName>
    </alternativeName>
</protein>
<dbReference type="Gene3D" id="3.40.640.10">
    <property type="entry name" value="Type I PLP-dependent aspartate aminotransferase-like (Major domain)"/>
    <property type="match status" value="1"/>
</dbReference>
<feature type="binding site" evidence="4">
    <location>
        <position position="170"/>
    </location>
    <ligand>
        <name>pyridoxal 5'-phosphate</name>
        <dbReference type="ChEBI" id="CHEBI:597326"/>
    </ligand>
</feature>
<comment type="catalytic activity">
    <reaction evidence="4 6">
        <text>L-kynurenine + H2O = anthranilate + L-alanine + H(+)</text>
        <dbReference type="Rhea" id="RHEA:16813"/>
        <dbReference type="ChEBI" id="CHEBI:15377"/>
        <dbReference type="ChEBI" id="CHEBI:15378"/>
        <dbReference type="ChEBI" id="CHEBI:16567"/>
        <dbReference type="ChEBI" id="CHEBI:57959"/>
        <dbReference type="ChEBI" id="CHEBI:57972"/>
        <dbReference type="EC" id="3.7.1.3"/>
    </reaction>
</comment>
<dbReference type="STRING" id="1129793.GPLA_4556"/>